<evidence type="ECO:0000313" key="2">
    <source>
        <dbReference type="EMBL" id="PYH69643.1"/>
    </source>
</evidence>
<dbReference type="EMBL" id="KZ821623">
    <property type="protein sequence ID" value="PYH69643.1"/>
    <property type="molecule type" value="Genomic_DNA"/>
</dbReference>
<gene>
    <name evidence="2" type="ORF">BO88DRAFT_37868</name>
</gene>
<dbReference type="Proteomes" id="UP000248405">
    <property type="component" value="Unassembled WGS sequence"/>
</dbReference>
<protein>
    <submittedName>
        <fullName evidence="2">Uncharacterized protein</fullName>
    </submittedName>
</protein>
<name>A0A319BUW0_ASPVC</name>
<dbReference type="AlphaFoldDB" id="A0A319BUW0"/>
<dbReference type="RefSeq" id="XP_025563437.1">
    <property type="nucleotide sequence ID" value="XM_025704450.1"/>
</dbReference>
<evidence type="ECO:0000313" key="3">
    <source>
        <dbReference type="Proteomes" id="UP000248405"/>
    </source>
</evidence>
<keyword evidence="1" id="KW-0472">Membrane</keyword>
<proteinExistence type="predicted"/>
<keyword evidence="1" id="KW-1133">Transmembrane helix</keyword>
<keyword evidence="3" id="KW-1185">Reference proteome</keyword>
<sequence>MENTREDMYNDGLEAICAIIEFPFVTSFQFTHDDRLALLHMSWRFGGFCMACLFVTALIFLWI</sequence>
<accession>A0A319BUW0</accession>
<keyword evidence="1" id="KW-0812">Transmembrane</keyword>
<feature type="transmembrane region" description="Helical" evidence="1">
    <location>
        <begin position="43"/>
        <end position="62"/>
    </location>
</feature>
<reference evidence="2" key="1">
    <citation type="submission" date="2016-12" db="EMBL/GenBank/DDBJ databases">
        <title>The genomes of Aspergillus section Nigri reveals drivers in fungal speciation.</title>
        <authorList>
            <consortium name="DOE Joint Genome Institute"/>
            <person name="Vesth T.C."/>
            <person name="Nybo J."/>
            <person name="Theobald S."/>
            <person name="Brandl J."/>
            <person name="Frisvad J.C."/>
            <person name="Nielsen K.F."/>
            <person name="Lyhne E.K."/>
            <person name="Kogle M.E."/>
            <person name="Kuo A."/>
            <person name="Riley R."/>
            <person name="Clum A."/>
            <person name="Nolan M."/>
            <person name="Lipzen A."/>
            <person name="Salamov A."/>
            <person name="Henrissat B."/>
            <person name="Wiebenga A."/>
            <person name="De Vries R.P."/>
            <person name="Grigoriev I.V."/>
            <person name="Mortensen U.H."/>
            <person name="Andersen M.R."/>
            <person name="Baker S.E."/>
        </authorList>
    </citation>
    <scope>NUCLEOTIDE SEQUENCE [LARGE SCALE GENOMIC DNA]</scope>
    <source>
        <strain evidence="2">CBS 113365</strain>
    </source>
</reference>
<dbReference type="GeneID" id="37209042"/>
<feature type="transmembrane region" description="Helical" evidence="1">
    <location>
        <begin position="12"/>
        <end position="31"/>
    </location>
</feature>
<evidence type="ECO:0000256" key="1">
    <source>
        <dbReference type="SAM" id="Phobius"/>
    </source>
</evidence>
<organism evidence="2 3">
    <name type="scientific">Aspergillus vadensis (strain CBS 113365 / IMI 142717 / IBT 24658)</name>
    <dbReference type="NCBI Taxonomy" id="1448311"/>
    <lineage>
        <taxon>Eukaryota</taxon>
        <taxon>Fungi</taxon>
        <taxon>Dikarya</taxon>
        <taxon>Ascomycota</taxon>
        <taxon>Pezizomycotina</taxon>
        <taxon>Eurotiomycetes</taxon>
        <taxon>Eurotiomycetidae</taxon>
        <taxon>Eurotiales</taxon>
        <taxon>Aspergillaceae</taxon>
        <taxon>Aspergillus</taxon>
        <taxon>Aspergillus subgen. Circumdati</taxon>
    </lineage>
</organism>